<reference evidence="2 3" key="1">
    <citation type="submission" date="2016-04" db="EMBL/GenBank/DDBJ databases">
        <title>Complete genome sequence of Fictibacillus phosphorivorans G25-29, a strain toxic to nematodes.</title>
        <authorList>
            <person name="Zheng Z."/>
        </authorList>
    </citation>
    <scope>NUCLEOTIDE SEQUENCE [LARGE SCALE GENOMIC DNA]</scope>
    <source>
        <strain evidence="2 3">G25-29</strain>
    </source>
</reference>
<keyword evidence="1" id="KW-0472">Membrane</keyword>
<sequence length="80" mass="9573">MMKKRPKPWVYTEMVLMFFGLLLAIYNGKTWENPTLLFSILMVIFIFRAVERKIFNQKTEFWLNTGMAMVFFILGILPFV</sequence>
<organism evidence="2 3">
    <name type="scientific">Fictibacillus phosphorivorans</name>
    <dbReference type="NCBI Taxonomy" id="1221500"/>
    <lineage>
        <taxon>Bacteria</taxon>
        <taxon>Bacillati</taxon>
        <taxon>Bacillota</taxon>
        <taxon>Bacilli</taxon>
        <taxon>Bacillales</taxon>
        <taxon>Fictibacillaceae</taxon>
        <taxon>Fictibacillus</taxon>
    </lineage>
</organism>
<dbReference type="RefSeq" id="WP_066392676.1">
    <property type="nucleotide sequence ID" value="NZ_CP015378.1"/>
</dbReference>
<dbReference type="STRING" id="1221500.ABE65_006580"/>
<keyword evidence="1" id="KW-1133">Transmembrane helix</keyword>
<evidence type="ECO:0008006" key="4">
    <source>
        <dbReference type="Google" id="ProtNLM"/>
    </source>
</evidence>
<feature type="transmembrane region" description="Helical" evidence="1">
    <location>
        <begin position="62"/>
        <end position="79"/>
    </location>
</feature>
<feature type="transmembrane region" description="Helical" evidence="1">
    <location>
        <begin position="9"/>
        <end position="28"/>
    </location>
</feature>
<protein>
    <recommendedName>
        <fullName evidence="4">DUF4181 domain-containing protein</fullName>
    </recommendedName>
</protein>
<dbReference type="Proteomes" id="UP000076623">
    <property type="component" value="Chromosome"/>
</dbReference>
<name>A0A160IKI5_9BACL</name>
<feature type="transmembrane region" description="Helical" evidence="1">
    <location>
        <begin position="34"/>
        <end position="50"/>
    </location>
</feature>
<dbReference type="KEGG" id="fpn:ABE65_006580"/>
<keyword evidence="1" id="KW-0812">Transmembrane</keyword>
<evidence type="ECO:0000313" key="2">
    <source>
        <dbReference type="EMBL" id="ANC76481.1"/>
    </source>
</evidence>
<keyword evidence="3" id="KW-1185">Reference proteome</keyword>
<proteinExistence type="predicted"/>
<evidence type="ECO:0000313" key="3">
    <source>
        <dbReference type="Proteomes" id="UP000076623"/>
    </source>
</evidence>
<gene>
    <name evidence="2" type="ORF">ABE65_006580</name>
</gene>
<dbReference type="EMBL" id="CP015378">
    <property type="protein sequence ID" value="ANC76481.1"/>
    <property type="molecule type" value="Genomic_DNA"/>
</dbReference>
<accession>A0A160IKI5</accession>
<evidence type="ECO:0000256" key="1">
    <source>
        <dbReference type="SAM" id="Phobius"/>
    </source>
</evidence>
<dbReference type="AlphaFoldDB" id="A0A160IKI5"/>